<keyword evidence="11 14" id="KW-0503">Monooxygenase</keyword>
<keyword evidence="8" id="KW-1133">Transmembrane helix</keyword>
<dbReference type="PANTHER" id="PTHR46300">
    <property type="entry name" value="P450, PUTATIVE (EUROFUNG)-RELATED-RELATED"/>
    <property type="match status" value="1"/>
</dbReference>
<dbReference type="GO" id="GO:0016020">
    <property type="term" value="C:membrane"/>
    <property type="evidence" value="ECO:0007669"/>
    <property type="project" value="UniProtKB-SubCell"/>
</dbReference>
<sequence>MAAYFTSLTLLFILLSSLAYVWCRGRTRSYKLPPGPRPLPLIGNVHQLPLKDQHKTFAEWGRKYGDLIYLRIFATPVLVVHSLSAARELLDGKNSVTSDRPHMVFLREYLGYDSCFPFIPYGETWRQQRKWVHTALETKESLASYSQSQRRAVHALLSDLLDEPERYPQPYIKRFMAVMMMEIVYGHTMTSEDDAFVRTADKAIDETVKVGAIASLVDFLPILRRLPSWLPGMGFKKKTLRIRQLVQKTMDEPFEMARKAMINDHRQSYFVARIISSQSEGRSLLLDQPLLKYAAGALYMGAVDTTATVLSTFLLVMILHPEVLQKAQAEIDRVVGGARLPNVEDRASLPYIDCIIKEVYRWNCPAPSGIPHAMSRDEVLRGYHIPRGTVIVPNMWAMTQDSTVYPEPGTFRPERFQEMDSHTAEQADPRKFIFGFGRRICPGRHFADVIIWLTIASIIAAFDISKARDAEGNEIMPRMSFTSGLVSFPEPFECDIRPRTTKTQRLISQLRENLA</sequence>
<feature type="binding site" description="axial binding residue" evidence="13">
    <location>
        <position position="441"/>
    </location>
    <ligand>
        <name>heme</name>
        <dbReference type="ChEBI" id="CHEBI:30413"/>
    </ligand>
    <ligandPart>
        <name>Fe</name>
        <dbReference type="ChEBI" id="CHEBI:18248"/>
    </ligandPart>
</feature>
<dbReference type="Pfam" id="PF00067">
    <property type="entry name" value="p450"/>
    <property type="match status" value="1"/>
</dbReference>
<dbReference type="PANTHER" id="PTHR46300:SF7">
    <property type="entry name" value="P450, PUTATIVE (EUROFUNG)-RELATED"/>
    <property type="match status" value="1"/>
</dbReference>
<dbReference type="InterPro" id="IPR036396">
    <property type="entry name" value="Cyt_P450_sf"/>
</dbReference>
<keyword evidence="10 13" id="KW-0408">Iron</keyword>
<evidence type="ECO:0000256" key="10">
    <source>
        <dbReference type="ARBA" id="ARBA00023004"/>
    </source>
</evidence>
<feature type="chain" id="PRO_5003272488" evidence="15">
    <location>
        <begin position="24"/>
        <end position="515"/>
    </location>
</feature>
<dbReference type="Gene3D" id="1.10.630.10">
    <property type="entry name" value="Cytochrome P450"/>
    <property type="match status" value="1"/>
</dbReference>
<protein>
    <submittedName>
        <fullName evidence="16">Cytochrome P450</fullName>
    </submittedName>
</protein>
<dbReference type="InterPro" id="IPR001128">
    <property type="entry name" value="Cyt_P450"/>
</dbReference>
<evidence type="ECO:0000256" key="14">
    <source>
        <dbReference type="RuleBase" id="RU000461"/>
    </source>
</evidence>
<evidence type="ECO:0000256" key="1">
    <source>
        <dbReference type="ARBA" id="ARBA00001971"/>
    </source>
</evidence>
<evidence type="ECO:0000256" key="4">
    <source>
        <dbReference type="ARBA" id="ARBA00010617"/>
    </source>
</evidence>
<dbReference type="InterPro" id="IPR002401">
    <property type="entry name" value="Cyt_P450_E_grp-I"/>
</dbReference>
<evidence type="ECO:0000256" key="7">
    <source>
        <dbReference type="ARBA" id="ARBA00022723"/>
    </source>
</evidence>
<evidence type="ECO:0000256" key="8">
    <source>
        <dbReference type="ARBA" id="ARBA00022989"/>
    </source>
</evidence>
<name>F1SYD4_9APHY</name>
<accession>F1SYD4</accession>
<keyword evidence="5 13" id="KW-0349">Heme</keyword>
<evidence type="ECO:0000256" key="15">
    <source>
        <dbReference type="SAM" id="SignalP"/>
    </source>
</evidence>
<keyword evidence="9 14" id="KW-0560">Oxidoreductase</keyword>
<organism evidence="16">
    <name type="scientific">Rhodonia placenta</name>
    <dbReference type="NCBI Taxonomy" id="104341"/>
    <lineage>
        <taxon>Eukaryota</taxon>
        <taxon>Fungi</taxon>
        <taxon>Dikarya</taxon>
        <taxon>Basidiomycota</taxon>
        <taxon>Agaricomycotina</taxon>
        <taxon>Agaricomycetes</taxon>
        <taxon>Polyporales</taxon>
        <taxon>Adustoporiaceae</taxon>
        <taxon>Rhodonia</taxon>
    </lineage>
</organism>
<comment type="cofactor">
    <cofactor evidence="1 13">
        <name>heme</name>
        <dbReference type="ChEBI" id="CHEBI:30413"/>
    </cofactor>
</comment>
<reference evidence="16" key="1">
    <citation type="journal article" date="2012" name="Arch. Microbiol.">
        <title>Molecular identification and functional characterization of cytochrome P450 monooxygenases from the brown-rot basidiomycete Postia placenta.</title>
        <authorList>
            <person name="Ide M."/>
            <person name="Ichinose H."/>
            <person name="Wariishi H."/>
        </authorList>
    </citation>
    <scope>NUCLEOTIDE SEQUENCE</scope>
    <source>
        <strain evidence="16">MAD-698-R</strain>
    </source>
</reference>
<dbReference type="GO" id="GO:0004497">
    <property type="term" value="F:monooxygenase activity"/>
    <property type="evidence" value="ECO:0007669"/>
    <property type="project" value="UniProtKB-KW"/>
</dbReference>
<dbReference type="PRINTS" id="PR00463">
    <property type="entry name" value="EP450I"/>
</dbReference>
<gene>
    <name evidence="16" type="primary">PpCYP156</name>
</gene>
<dbReference type="GO" id="GO:0020037">
    <property type="term" value="F:heme binding"/>
    <property type="evidence" value="ECO:0007669"/>
    <property type="project" value="InterPro"/>
</dbReference>
<dbReference type="AlphaFoldDB" id="F1SYD4"/>
<evidence type="ECO:0000256" key="2">
    <source>
        <dbReference type="ARBA" id="ARBA00004167"/>
    </source>
</evidence>
<evidence type="ECO:0000256" key="13">
    <source>
        <dbReference type="PIRSR" id="PIRSR602401-1"/>
    </source>
</evidence>
<feature type="signal peptide" evidence="15">
    <location>
        <begin position="1"/>
        <end position="23"/>
    </location>
</feature>
<keyword evidence="7 13" id="KW-0479">Metal-binding</keyword>
<keyword evidence="15" id="KW-0732">Signal</keyword>
<dbReference type="InterPro" id="IPR050364">
    <property type="entry name" value="Cytochrome_P450_fung"/>
</dbReference>
<evidence type="ECO:0000313" key="16">
    <source>
        <dbReference type="EMBL" id="BAK09478.1"/>
    </source>
</evidence>
<keyword evidence="12" id="KW-0472">Membrane</keyword>
<evidence type="ECO:0000256" key="9">
    <source>
        <dbReference type="ARBA" id="ARBA00023002"/>
    </source>
</evidence>
<dbReference type="EMBL" id="AB573345">
    <property type="protein sequence ID" value="BAK09478.1"/>
    <property type="molecule type" value="mRNA"/>
</dbReference>
<evidence type="ECO:0000256" key="11">
    <source>
        <dbReference type="ARBA" id="ARBA00023033"/>
    </source>
</evidence>
<keyword evidence="6" id="KW-0812">Transmembrane</keyword>
<dbReference type="GO" id="GO:0016705">
    <property type="term" value="F:oxidoreductase activity, acting on paired donors, with incorporation or reduction of molecular oxygen"/>
    <property type="evidence" value="ECO:0007669"/>
    <property type="project" value="InterPro"/>
</dbReference>
<evidence type="ECO:0000256" key="6">
    <source>
        <dbReference type="ARBA" id="ARBA00022692"/>
    </source>
</evidence>
<dbReference type="SUPFAM" id="SSF48264">
    <property type="entry name" value="Cytochrome P450"/>
    <property type="match status" value="1"/>
</dbReference>
<dbReference type="PROSITE" id="PS00086">
    <property type="entry name" value="CYTOCHROME_P450"/>
    <property type="match status" value="1"/>
</dbReference>
<dbReference type="GO" id="GO:0005506">
    <property type="term" value="F:iron ion binding"/>
    <property type="evidence" value="ECO:0007669"/>
    <property type="project" value="InterPro"/>
</dbReference>
<proteinExistence type="evidence at transcript level"/>
<evidence type="ECO:0000256" key="3">
    <source>
        <dbReference type="ARBA" id="ARBA00005179"/>
    </source>
</evidence>
<evidence type="ECO:0000256" key="5">
    <source>
        <dbReference type="ARBA" id="ARBA00022617"/>
    </source>
</evidence>
<dbReference type="InterPro" id="IPR017972">
    <property type="entry name" value="Cyt_P450_CS"/>
</dbReference>
<dbReference type="CDD" id="cd11065">
    <property type="entry name" value="CYP64-like"/>
    <property type="match status" value="1"/>
</dbReference>
<comment type="subcellular location">
    <subcellularLocation>
        <location evidence="2">Membrane</location>
        <topology evidence="2">Single-pass membrane protein</topology>
    </subcellularLocation>
</comment>
<comment type="similarity">
    <text evidence="4 14">Belongs to the cytochrome P450 family.</text>
</comment>
<evidence type="ECO:0000256" key="12">
    <source>
        <dbReference type="ARBA" id="ARBA00023136"/>
    </source>
</evidence>
<comment type="pathway">
    <text evidence="3">Secondary metabolite biosynthesis.</text>
</comment>